<name>A0A3D9H8L2_9PROT</name>
<evidence type="ECO:0000256" key="7">
    <source>
        <dbReference type="ARBA" id="ARBA00022801"/>
    </source>
</evidence>
<evidence type="ECO:0000256" key="5">
    <source>
        <dbReference type="ARBA" id="ARBA00022723"/>
    </source>
</evidence>
<evidence type="ECO:0000259" key="11">
    <source>
        <dbReference type="PROSITE" id="PS51959"/>
    </source>
</evidence>
<keyword evidence="8" id="KW-0694">RNA-binding</keyword>
<evidence type="ECO:0000313" key="12">
    <source>
        <dbReference type="EMBL" id="RED45834.1"/>
    </source>
</evidence>
<dbReference type="AlphaFoldDB" id="A0A3D9H8L2"/>
<evidence type="ECO:0000256" key="3">
    <source>
        <dbReference type="ARBA" id="ARBA00011245"/>
    </source>
</evidence>
<evidence type="ECO:0000256" key="6">
    <source>
        <dbReference type="ARBA" id="ARBA00022759"/>
    </source>
</evidence>
<keyword evidence="10" id="KW-0456">Lyase</keyword>
<dbReference type="SUPFAM" id="SSF142877">
    <property type="entry name" value="EndoU-like"/>
    <property type="match status" value="1"/>
</dbReference>
<dbReference type="EMBL" id="QRDW01000011">
    <property type="protein sequence ID" value="RED45834.1"/>
    <property type="molecule type" value="Genomic_DNA"/>
</dbReference>
<dbReference type="InterPro" id="IPR039787">
    <property type="entry name" value="ENDOU"/>
</dbReference>
<sequence>MDDIFQEIWNADMAGNGVPALRPDEQKDEATGYVVVDERSTTVGTNHKVLAEVHIPEAKRPTYRLCQAVLDNYALERAATEVIRPEERQEEIDFVQAILPTPPIQRAKTYIEQSQNLSISDETLARMIHETWFKFGNAGNQRDATGFEHVFVGEQSSRPSKVGGYHYWHKYHLDDAGRRFDGVTGVDRIEYRGTQYGGAEQPGQGILVPEVVTLSLIWNAPAGDGGQGRTLEKPIGGFFVGLSPEGLMALGLVRARTQSGKIANINGSRYQLDLHRLDGEPNAIRTFFPRFIRSDTVIIDDLSHGNGEQDNNRSADNPDFKILAGMINPTNPEGGREFLQIANIGAQSNTLAGWRIVAPNGMRFELADIQLSAGDIYKFTLPTGQGVLRNRGGEILLQTPDGDIAQVASYTRDQSAAEGRPILFP</sequence>
<gene>
    <name evidence="12" type="ORF">DFP90_11181</name>
</gene>
<dbReference type="InterPro" id="IPR018998">
    <property type="entry name" value="EndoU_C"/>
</dbReference>
<dbReference type="GO" id="GO:0004521">
    <property type="term" value="F:RNA endonuclease activity"/>
    <property type="evidence" value="ECO:0007669"/>
    <property type="project" value="InterPro"/>
</dbReference>
<keyword evidence="5" id="KW-0479">Metal-binding</keyword>
<comment type="cofactor">
    <cofactor evidence="1">
        <name>Mn(2+)</name>
        <dbReference type="ChEBI" id="CHEBI:29035"/>
    </cofactor>
</comment>
<proteinExistence type="inferred from homology"/>
<keyword evidence="13" id="KW-1185">Reference proteome</keyword>
<dbReference type="Proteomes" id="UP000256845">
    <property type="component" value="Unassembled WGS sequence"/>
</dbReference>
<comment type="similarity">
    <text evidence="2">Belongs to the ENDOU family.</text>
</comment>
<dbReference type="RefSeq" id="WP_115938430.1">
    <property type="nucleotide sequence ID" value="NZ_QRDW01000011.1"/>
</dbReference>
<keyword evidence="4" id="KW-0540">Nuclease</keyword>
<dbReference type="Pfam" id="PF09412">
    <property type="entry name" value="XendoU"/>
    <property type="match status" value="1"/>
</dbReference>
<dbReference type="GO" id="GO:0016787">
    <property type="term" value="F:hydrolase activity"/>
    <property type="evidence" value="ECO:0007669"/>
    <property type="project" value="UniProtKB-KW"/>
</dbReference>
<keyword evidence="6" id="KW-0255">Endonuclease</keyword>
<comment type="subunit">
    <text evidence="3">Monomer.</text>
</comment>
<dbReference type="PROSITE" id="PS51959">
    <property type="entry name" value="ENDOU"/>
    <property type="match status" value="1"/>
</dbReference>
<evidence type="ECO:0000256" key="1">
    <source>
        <dbReference type="ARBA" id="ARBA00001936"/>
    </source>
</evidence>
<evidence type="ECO:0000256" key="8">
    <source>
        <dbReference type="ARBA" id="ARBA00022884"/>
    </source>
</evidence>
<dbReference type="CDD" id="cd21159">
    <property type="entry name" value="XendoU"/>
    <property type="match status" value="1"/>
</dbReference>
<dbReference type="GO" id="GO:0016829">
    <property type="term" value="F:lyase activity"/>
    <property type="evidence" value="ECO:0007669"/>
    <property type="project" value="UniProtKB-KW"/>
</dbReference>
<evidence type="ECO:0000256" key="9">
    <source>
        <dbReference type="ARBA" id="ARBA00023211"/>
    </source>
</evidence>
<dbReference type="GO" id="GO:0046872">
    <property type="term" value="F:metal ion binding"/>
    <property type="evidence" value="ECO:0007669"/>
    <property type="project" value="UniProtKB-KW"/>
</dbReference>
<accession>A0A3D9H8L2</accession>
<evidence type="ECO:0000256" key="4">
    <source>
        <dbReference type="ARBA" id="ARBA00022722"/>
    </source>
</evidence>
<reference evidence="12 13" key="1">
    <citation type="submission" date="2018-07" db="EMBL/GenBank/DDBJ databases">
        <title>Genomic Encyclopedia of Type Strains, Phase III (KMG-III): the genomes of soil and plant-associated and newly described type strains.</title>
        <authorList>
            <person name="Whitman W."/>
        </authorList>
    </citation>
    <scope>NUCLEOTIDE SEQUENCE [LARGE SCALE GENOMIC DNA]</scope>
    <source>
        <strain evidence="12 13">CECT 8488</strain>
    </source>
</reference>
<evidence type="ECO:0000256" key="10">
    <source>
        <dbReference type="ARBA" id="ARBA00023239"/>
    </source>
</evidence>
<dbReference type="GO" id="GO:0003723">
    <property type="term" value="F:RNA binding"/>
    <property type="evidence" value="ECO:0007669"/>
    <property type="project" value="UniProtKB-KW"/>
</dbReference>
<feature type="domain" description="EndoU" evidence="11">
    <location>
        <begin position="1"/>
        <end position="293"/>
    </location>
</feature>
<keyword evidence="7" id="KW-0378">Hydrolase</keyword>
<dbReference type="OrthoDB" id="9811262at2"/>
<keyword evidence="9" id="KW-0464">Manganese</keyword>
<dbReference type="PANTHER" id="PTHR12439:SF11">
    <property type="entry name" value="URIDYLATE-SPECIFIC ENDORIBONUCLEASE"/>
    <property type="match status" value="1"/>
</dbReference>
<evidence type="ECO:0000313" key="13">
    <source>
        <dbReference type="Proteomes" id="UP000256845"/>
    </source>
</evidence>
<protein>
    <submittedName>
        <fullName evidence="12">Endoribonuclease XendoU</fullName>
    </submittedName>
</protein>
<dbReference type="PANTHER" id="PTHR12439">
    <property type="entry name" value="PLACENTAL PROTEIN 11-RELATED"/>
    <property type="match status" value="1"/>
</dbReference>
<organism evidence="12 13">
    <name type="scientific">Aestuariispira insulae</name>
    <dbReference type="NCBI Taxonomy" id="1461337"/>
    <lineage>
        <taxon>Bacteria</taxon>
        <taxon>Pseudomonadati</taxon>
        <taxon>Pseudomonadota</taxon>
        <taxon>Alphaproteobacteria</taxon>
        <taxon>Rhodospirillales</taxon>
        <taxon>Kiloniellaceae</taxon>
        <taxon>Aestuariispira</taxon>
    </lineage>
</organism>
<comment type="caution">
    <text evidence="12">The sequence shown here is derived from an EMBL/GenBank/DDBJ whole genome shotgun (WGS) entry which is preliminary data.</text>
</comment>
<dbReference type="InterPro" id="IPR037227">
    <property type="entry name" value="EndoU-like"/>
</dbReference>
<evidence type="ECO:0000256" key="2">
    <source>
        <dbReference type="ARBA" id="ARBA00010168"/>
    </source>
</evidence>